<dbReference type="SUPFAM" id="SSF69796">
    <property type="entry name" value="Thymidylate synthase-complementing protein Thy1"/>
    <property type="match status" value="1"/>
</dbReference>
<dbReference type="GO" id="GO:0032259">
    <property type="term" value="P:methylation"/>
    <property type="evidence" value="ECO:0007669"/>
    <property type="project" value="UniProtKB-KW"/>
</dbReference>
<dbReference type="UniPathway" id="UPA00575"/>
<feature type="binding site" evidence="1">
    <location>
        <position position="167"/>
    </location>
    <ligand>
        <name>dUMP</name>
        <dbReference type="ChEBI" id="CHEBI:246422"/>
        <note>ligand shared between dimeric partners</note>
    </ligand>
</feature>
<dbReference type="Pfam" id="PF02511">
    <property type="entry name" value="Thy1"/>
    <property type="match status" value="1"/>
</dbReference>
<feature type="binding site" evidence="1">
    <location>
        <begin position="156"/>
        <end position="158"/>
    </location>
    <ligand>
        <name>FAD</name>
        <dbReference type="ChEBI" id="CHEBI:57692"/>
        <note>ligand shared between neighboring subunits</note>
    </ligand>
</feature>
<dbReference type="Proteomes" id="UP000214588">
    <property type="component" value="Unassembled WGS sequence"/>
</dbReference>
<dbReference type="EMBL" id="NIQC01000004">
    <property type="protein sequence ID" value="OWZ84509.1"/>
    <property type="molecule type" value="Genomic_DNA"/>
</dbReference>
<dbReference type="PANTHER" id="PTHR34934:SF1">
    <property type="entry name" value="FLAVIN-DEPENDENT THYMIDYLATE SYNTHASE"/>
    <property type="match status" value="1"/>
</dbReference>
<feature type="binding site" evidence="1">
    <location>
        <position position="87"/>
    </location>
    <ligand>
        <name>FAD</name>
        <dbReference type="ChEBI" id="CHEBI:57692"/>
        <note>ligand shared between neighboring subunits</note>
    </ligand>
</feature>
<keyword evidence="1" id="KW-0274">FAD</keyword>
<feature type="active site" description="Involved in ionization of N3 of dUMP, leading to its activation" evidence="1">
    <location>
        <position position="167"/>
    </location>
</feature>
<proteinExistence type="inferred from homology"/>
<keyword evidence="1" id="KW-0521">NADP</keyword>
<dbReference type="NCBIfam" id="TIGR02170">
    <property type="entry name" value="thyX"/>
    <property type="match status" value="1"/>
</dbReference>
<feature type="binding site" evidence="1">
    <location>
        <begin position="79"/>
        <end position="81"/>
    </location>
    <ligand>
        <name>FAD</name>
        <dbReference type="ChEBI" id="CHEBI:57692"/>
        <note>ligand shared between neighboring subunits</note>
    </ligand>
</feature>
<dbReference type="GO" id="GO:0006235">
    <property type="term" value="P:dTTP biosynthetic process"/>
    <property type="evidence" value="ECO:0007669"/>
    <property type="project" value="UniProtKB-UniRule"/>
</dbReference>
<accession>A0A226C244</accession>
<dbReference type="EC" id="2.1.1.148" evidence="1"/>
<dbReference type="HAMAP" id="MF_01408">
    <property type="entry name" value="ThyX"/>
    <property type="match status" value="1"/>
</dbReference>
<keyword evidence="3" id="KW-1185">Reference proteome</keyword>
<dbReference type="GO" id="GO:0050660">
    <property type="term" value="F:flavin adenine dinucleotide binding"/>
    <property type="evidence" value="ECO:0007669"/>
    <property type="project" value="UniProtKB-UniRule"/>
</dbReference>
<comment type="catalytic activity">
    <reaction evidence="1">
        <text>dUMP + (6R)-5,10-methylene-5,6,7,8-tetrahydrofolate + NADPH + H(+) = dTMP + (6S)-5,6,7,8-tetrahydrofolate + NADP(+)</text>
        <dbReference type="Rhea" id="RHEA:29043"/>
        <dbReference type="ChEBI" id="CHEBI:15378"/>
        <dbReference type="ChEBI" id="CHEBI:15636"/>
        <dbReference type="ChEBI" id="CHEBI:57453"/>
        <dbReference type="ChEBI" id="CHEBI:57783"/>
        <dbReference type="ChEBI" id="CHEBI:58349"/>
        <dbReference type="ChEBI" id="CHEBI:63528"/>
        <dbReference type="ChEBI" id="CHEBI:246422"/>
        <dbReference type="EC" id="2.1.1.148"/>
    </reaction>
</comment>
<feature type="binding site" evidence="1">
    <location>
        <begin position="76"/>
        <end position="79"/>
    </location>
    <ligand>
        <name>dUMP</name>
        <dbReference type="ChEBI" id="CHEBI:246422"/>
        <note>ligand shared between dimeric partners</note>
    </ligand>
</feature>
<dbReference type="PROSITE" id="PS51331">
    <property type="entry name" value="THYX"/>
    <property type="match status" value="1"/>
</dbReference>
<dbReference type="PANTHER" id="PTHR34934">
    <property type="entry name" value="FLAVIN-DEPENDENT THYMIDYLATE SYNTHASE"/>
    <property type="match status" value="1"/>
</dbReference>
<sequence length="226" mass="25932">MKVKLVNFSQEPDRTVAAAARLCYSPKGSEQLWNGLDTDKAFKLIKKLKDMDHQSPFEHVNFTFTIDGVSRTLSHQLVRHRIASYSQKSQRYVSEDNFDYVIPPSIESDPNAKEQFIKAMSELNDSYRKLKKTVPKEDARYLLPNACETQLVATFNARSLFNFFRLRCCNRAQWEIRKLAKQMLYEVKEVAPVIFEKEGAQCDVDGTCPEGSKSCGKYKGVAKKEL</sequence>
<keyword evidence="1" id="KW-0545">Nucleotide biosynthesis</keyword>
<dbReference type="InterPro" id="IPR003669">
    <property type="entry name" value="Thymidylate_synthase_ThyX"/>
</dbReference>
<feature type="binding site" description="in other chain" evidence="1">
    <location>
        <begin position="87"/>
        <end position="91"/>
    </location>
    <ligand>
        <name>dUMP</name>
        <dbReference type="ChEBI" id="CHEBI:246422"/>
        <note>ligand shared between dimeric partners</note>
    </ligand>
</feature>
<reference evidence="2 3" key="1">
    <citation type="submission" date="2017-06" db="EMBL/GenBank/DDBJ databases">
        <title>Draft Genome Sequence of Natranaerobius trueperi halophilic, alkalithermophilic bacteria from soda lakes.</title>
        <authorList>
            <person name="Zhao B."/>
        </authorList>
    </citation>
    <scope>NUCLEOTIDE SEQUENCE [LARGE SCALE GENOMIC DNA]</scope>
    <source>
        <strain evidence="2 3">DSM 18760</strain>
    </source>
</reference>
<dbReference type="CDD" id="cd20175">
    <property type="entry name" value="ThyX"/>
    <property type="match status" value="1"/>
</dbReference>
<protein>
    <recommendedName>
        <fullName evidence="1">Flavin-dependent thymidylate synthase</fullName>
        <shortName evidence="1">FDTS</shortName>
        <ecNumber evidence="1">2.1.1.148</ecNumber>
    </recommendedName>
    <alternativeName>
        <fullName evidence="1">FAD-dependent thymidylate synthase</fullName>
    </alternativeName>
    <alternativeName>
        <fullName evidence="1">Thymidylate synthase ThyX</fullName>
        <shortName evidence="1">TS</shortName>
        <shortName evidence="1">TSase</shortName>
    </alternativeName>
</protein>
<feature type="binding site" description="in other chain" evidence="1">
    <location>
        <position position="140"/>
    </location>
    <ligand>
        <name>dUMP</name>
        <dbReference type="ChEBI" id="CHEBI:246422"/>
        <note>ligand shared between dimeric partners</note>
    </ligand>
</feature>
<feature type="binding site" evidence="1">
    <location>
        <position position="162"/>
    </location>
    <ligand>
        <name>FAD</name>
        <dbReference type="ChEBI" id="CHEBI:57692"/>
        <note>ligand shared between neighboring subunits</note>
    </ligand>
</feature>
<gene>
    <name evidence="1" type="primary">thyX</name>
    <name evidence="2" type="ORF">CDO51_03130</name>
</gene>
<feature type="binding site" evidence="1">
    <location>
        <position position="55"/>
    </location>
    <ligand>
        <name>FAD</name>
        <dbReference type="ChEBI" id="CHEBI:57692"/>
        <note>ligand shared between neighboring subunits</note>
    </ligand>
</feature>
<keyword evidence="1" id="KW-0285">Flavoprotein</keyword>
<keyword evidence="1" id="KW-0489">Methyltransferase</keyword>
<keyword evidence="1" id="KW-0808">Transferase</keyword>
<comment type="function">
    <text evidence="1">Catalyzes the reductive methylation of 2'-deoxyuridine-5'-monophosphate (dUMP) to 2'-deoxythymidine-5'-monophosphate (dTMP) while utilizing 5,10-methylenetetrahydrofolate (mTHF) as the methyl donor, and NADPH and FADH(2) as the reductant.</text>
</comment>
<dbReference type="GO" id="GO:0004799">
    <property type="term" value="F:thymidylate synthase activity"/>
    <property type="evidence" value="ECO:0007669"/>
    <property type="project" value="TreeGrafter"/>
</dbReference>
<dbReference type="AlphaFoldDB" id="A0A226C244"/>
<dbReference type="GO" id="GO:0070402">
    <property type="term" value="F:NADPH binding"/>
    <property type="evidence" value="ECO:0007669"/>
    <property type="project" value="TreeGrafter"/>
</dbReference>
<name>A0A226C244_9FIRM</name>
<organism evidence="2 3">
    <name type="scientific">Natranaerobius trueperi</name>
    <dbReference type="NCBI Taxonomy" id="759412"/>
    <lineage>
        <taxon>Bacteria</taxon>
        <taxon>Bacillati</taxon>
        <taxon>Bacillota</taxon>
        <taxon>Clostridia</taxon>
        <taxon>Natranaerobiales</taxon>
        <taxon>Natranaerobiaceae</taxon>
        <taxon>Natranaerobius</taxon>
    </lineage>
</organism>
<comment type="pathway">
    <text evidence="1">Pyrimidine metabolism; dTTP biosynthesis.</text>
</comment>
<dbReference type="InterPro" id="IPR036098">
    <property type="entry name" value="Thymidylate_synthase_ThyX_sf"/>
</dbReference>
<dbReference type="Gene3D" id="3.30.1360.170">
    <property type="match status" value="1"/>
</dbReference>
<comment type="similarity">
    <text evidence="1">Belongs to the thymidylate synthase ThyX family.</text>
</comment>
<dbReference type="OrthoDB" id="9780625at2"/>
<comment type="subunit">
    <text evidence="1">Homotetramer.</text>
</comment>
<dbReference type="GO" id="GO:0050797">
    <property type="term" value="F:thymidylate synthase (FAD) activity"/>
    <property type="evidence" value="ECO:0007669"/>
    <property type="project" value="UniProtKB-UniRule"/>
</dbReference>
<evidence type="ECO:0000313" key="2">
    <source>
        <dbReference type="EMBL" id="OWZ84509.1"/>
    </source>
</evidence>
<comment type="caution">
    <text evidence="2">The sequence shown here is derived from an EMBL/GenBank/DDBJ whole genome shotgun (WGS) entry which is preliminary data.</text>
</comment>
<comment type="cofactor">
    <cofactor evidence="1">
        <name>FAD</name>
        <dbReference type="ChEBI" id="CHEBI:57692"/>
    </cofactor>
    <text evidence="1">Binds 4 FAD per tetramer. Each FAD binding site is formed by three monomers.</text>
</comment>
<dbReference type="GO" id="GO:0006231">
    <property type="term" value="P:dTMP biosynthetic process"/>
    <property type="evidence" value="ECO:0007669"/>
    <property type="project" value="UniProtKB-UniRule"/>
</dbReference>
<dbReference type="RefSeq" id="WP_089022839.1">
    <property type="nucleotide sequence ID" value="NZ_NIQC01000004.1"/>
</dbReference>
<evidence type="ECO:0000313" key="3">
    <source>
        <dbReference type="Proteomes" id="UP000214588"/>
    </source>
</evidence>
<evidence type="ECO:0000256" key="1">
    <source>
        <dbReference type="HAMAP-Rule" id="MF_01408"/>
    </source>
</evidence>